<keyword evidence="5 11" id="KW-0547">Nucleotide-binding</keyword>
<keyword evidence="10" id="KW-0539">Nucleus</keyword>
<dbReference type="PROSITE" id="PS50051">
    <property type="entry name" value="MCM_2"/>
    <property type="match status" value="1"/>
</dbReference>
<gene>
    <name evidence="13" type="ORF">H312_02173</name>
</gene>
<dbReference type="InterPro" id="IPR001208">
    <property type="entry name" value="MCM_dom"/>
</dbReference>
<comment type="subcellular location">
    <subcellularLocation>
        <location evidence="1">Nucleus</location>
    </subcellularLocation>
</comment>
<evidence type="ECO:0000256" key="10">
    <source>
        <dbReference type="ARBA" id="ARBA00023242"/>
    </source>
</evidence>
<dbReference type="InterPro" id="IPR041562">
    <property type="entry name" value="MCM_lid"/>
</dbReference>
<reference evidence="13 14" key="2">
    <citation type="submission" date="2014-03" db="EMBL/GenBank/DDBJ databases">
        <title>The Genome Sequence of Anncaliia algerae insect isolate PRA339.</title>
        <authorList>
            <consortium name="The Broad Institute Genome Sequencing Platform"/>
            <consortium name="The Broad Institute Genome Sequencing Center for Infectious Disease"/>
            <person name="Cuomo C."/>
            <person name="Becnel J."/>
            <person name="Sanscrainte N."/>
            <person name="Walker B."/>
            <person name="Young S.K."/>
            <person name="Zeng Q."/>
            <person name="Gargeya S."/>
            <person name="Fitzgerald M."/>
            <person name="Haas B."/>
            <person name="Abouelleil A."/>
            <person name="Alvarado L."/>
            <person name="Arachchi H.M."/>
            <person name="Berlin A.M."/>
            <person name="Chapman S.B."/>
            <person name="Dewar J."/>
            <person name="Goldberg J."/>
            <person name="Griggs A."/>
            <person name="Gujja S."/>
            <person name="Hansen M."/>
            <person name="Howarth C."/>
            <person name="Imamovic A."/>
            <person name="Larimer J."/>
            <person name="McCowan C."/>
            <person name="Murphy C."/>
            <person name="Neiman D."/>
            <person name="Pearson M."/>
            <person name="Priest M."/>
            <person name="Roberts A."/>
            <person name="Saif S."/>
            <person name="Shea T."/>
            <person name="Sisk P."/>
            <person name="Sykes S."/>
            <person name="Wortman J."/>
            <person name="Nusbaum C."/>
            <person name="Birren B."/>
        </authorList>
    </citation>
    <scope>NUCLEOTIDE SEQUENCE [LARGE SCALE GENOMIC DNA]</scope>
    <source>
        <strain evidence="13 14">PRA339</strain>
    </source>
</reference>
<dbReference type="Gene3D" id="2.40.50.140">
    <property type="entry name" value="Nucleic acid-binding proteins"/>
    <property type="match status" value="1"/>
</dbReference>
<dbReference type="PANTHER" id="PTHR11630">
    <property type="entry name" value="DNA REPLICATION LICENSING FACTOR MCM FAMILY MEMBER"/>
    <property type="match status" value="1"/>
</dbReference>
<evidence type="ECO:0000256" key="5">
    <source>
        <dbReference type="ARBA" id="ARBA00022741"/>
    </source>
</evidence>
<dbReference type="Pfam" id="PF00493">
    <property type="entry name" value="MCM"/>
    <property type="match status" value="1"/>
</dbReference>
<keyword evidence="14" id="KW-1185">Reference proteome</keyword>
<evidence type="ECO:0000256" key="6">
    <source>
        <dbReference type="ARBA" id="ARBA00022801"/>
    </source>
</evidence>
<dbReference type="STRING" id="1288291.A0A059F0C5"/>
<feature type="domain" description="MCM C-terminal AAA(+) ATPase" evidence="12">
    <location>
        <begin position="303"/>
        <end position="503"/>
    </location>
</feature>
<dbReference type="GO" id="GO:0016787">
    <property type="term" value="F:hydrolase activity"/>
    <property type="evidence" value="ECO:0007669"/>
    <property type="project" value="UniProtKB-KW"/>
</dbReference>
<dbReference type="GO" id="GO:0031261">
    <property type="term" value="C:DNA replication preinitiation complex"/>
    <property type="evidence" value="ECO:0007669"/>
    <property type="project" value="UniProtKB-ARBA"/>
</dbReference>
<dbReference type="Gene3D" id="3.40.50.300">
    <property type="entry name" value="P-loop containing nucleotide triphosphate hydrolases"/>
    <property type="match status" value="1"/>
</dbReference>
<evidence type="ECO:0000256" key="1">
    <source>
        <dbReference type="ARBA" id="ARBA00004123"/>
    </source>
</evidence>
<dbReference type="GO" id="GO:0005656">
    <property type="term" value="C:nuclear pre-replicative complex"/>
    <property type="evidence" value="ECO:0007669"/>
    <property type="project" value="UniProtKB-ARBA"/>
</dbReference>
<evidence type="ECO:0000256" key="7">
    <source>
        <dbReference type="ARBA" id="ARBA00022806"/>
    </source>
</evidence>
<keyword evidence="4" id="KW-0235">DNA replication</keyword>
<dbReference type="PANTHER" id="PTHR11630:SF47">
    <property type="entry name" value="DNA HELICASE MCM8"/>
    <property type="match status" value="1"/>
</dbReference>
<dbReference type="Proteomes" id="UP000030655">
    <property type="component" value="Unassembled WGS sequence"/>
</dbReference>
<dbReference type="InterPro" id="IPR031327">
    <property type="entry name" value="MCM"/>
</dbReference>
<evidence type="ECO:0000256" key="3">
    <source>
        <dbReference type="ARBA" id="ARBA00012551"/>
    </source>
</evidence>
<dbReference type="SUPFAM" id="SSF50249">
    <property type="entry name" value="Nucleic acid-binding proteins"/>
    <property type="match status" value="1"/>
</dbReference>
<keyword evidence="9 11" id="KW-0238">DNA-binding</keyword>
<dbReference type="GO" id="GO:0042555">
    <property type="term" value="C:MCM complex"/>
    <property type="evidence" value="ECO:0007669"/>
    <property type="project" value="UniProtKB-ARBA"/>
</dbReference>
<evidence type="ECO:0000259" key="12">
    <source>
        <dbReference type="PROSITE" id="PS50051"/>
    </source>
</evidence>
<dbReference type="PRINTS" id="PR01657">
    <property type="entry name" value="MCMFAMILY"/>
</dbReference>
<keyword evidence="6" id="KW-0378">Hydrolase</keyword>
<dbReference type="GO" id="GO:0017116">
    <property type="term" value="F:single-stranded DNA helicase activity"/>
    <property type="evidence" value="ECO:0007669"/>
    <property type="project" value="TreeGrafter"/>
</dbReference>
<dbReference type="FunFam" id="2.20.28.10:FF:000003">
    <property type="entry name" value="DNA helicase"/>
    <property type="match status" value="1"/>
</dbReference>
<dbReference type="Pfam" id="PF17855">
    <property type="entry name" value="MCM_lid"/>
    <property type="match status" value="1"/>
</dbReference>
<dbReference type="EMBL" id="KK365181">
    <property type="protein sequence ID" value="KCZ80449.1"/>
    <property type="molecule type" value="Genomic_DNA"/>
</dbReference>
<keyword evidence="7" id="KW-0347">Helicase</keyword>
<dbReference type="InterPro" id="IPR003593">
    <property type="entry name" value="AAA+_ATPase"/>
</dbReference>
<dbReference type="GO" id="GO:0043596">
    <property type="term" value="C:nuclear replication fork"/>
    <property type="evidence" value="ECO:0007669"/>
    <property type="project" value="UniProtKB-ARBA"/>
</dbReference>
<dbReference type="Gene3D" id="2.20.28.10">
    <property type="match status" value="1"/>
</dbReference>
<evidence type="ECO:0000313" key="13">
    <source>
        <dbReference type="EMBL" id="KCZ80449.1"/>
    </source>
</evidence>
<evidence type="ECO:0000313" key="14">
    <source>
        <dbReference type="Proteomes" id="UP000030655"/>
    </source>
</evidence>
<reference evidence="14" key="1">
    <citation type="submission" date="2013-02" db="EMBL/GenBank/DDBJ databases">
        <authorList>
            <consortium name="The Broad Institute Genome Sequencing Platform"/>
            <person name="Cuomo C."/>
            <person name="Becnel J."/>
            <person name="Sanscrainte N."/>
            <person name="Walker B."/>
            <person name="Young S.K."/>
            <person name="Zeng Q."/>
            <person name="Gargeya S."/>
            <person name="Fitzgerald M."/>
            <person name="Haas B."/>
            <person name="Abouelleil A."/>
            <person name="Alvarado L."/>
            <person name="Arachchi H.M."/>
            <person name="Berlin A.M."/>
            <person name="Chapman S.B."/>
            <person name="Dewar J."/>
            <person name="Goldberg J."/>
            <person name="Griggs A."/>
            <person name="Gujja S."/>
            <person name="Hansen M."/>
            <person name="Howarth C."/>
            <person name="Imamovic A."/>
            <person name="Larimer J."/>
            <person name="McCowan C."/>
            <person name="Murphy C."/>
            <person name="Neiman D."/>
            <person name="Pearson M."/>
            <person name="Priest M."/>
            <person name="Roberts A."/>
            <person name="Saif S."/>
            <person name="Shea T."/>
            <person name="Sisk P."/>
            <person name="Sykes S."/>
            <person name="Wortman J."/>
            <person name="Nusbaum C."/>
            <person name="Birren B."/>
        </authorList>
    </citation>
    <scope>NUCLEOTIDE SEQUENCE [LARGE SCALE GENOMIC DNA]</scope>
    <source>
        <strain evidence="14">PRA339</strain>
    </source>
</reference>
<dbReference type="OrthoDB" id="7462577at2759"/>
<dbReference type="GO" id="GO:0005524">
    <property type="term" value="F:ATP binding"/>
    <property type="evidence" value="ECO:0007669"/>
    <property type="project" value="UniProtKB-KW"/>
</dbReference>
<dbReference type="GO" id="GO:0097373">
    <property type="term" value="C:MCM core complex"/>
    <property type="evidence" value="ECO:0007669"/>
    <property type="project" value="UniProtKB-ARBA"/>
</dbReference>
<proteinExistence type="inferred from homology"/>
<dbReference type="InterPro" id="IPR012340">
    <property type="entry name" value="NA-bd_OB-fold"/>
</dbReference>
<name>A0A059F0C5_9MICR</name>
<dbReference type="SMART" id="SM00350">
    <property type="entry name" value="MCM"/>
    <property type="match status" value="1"/>
</dbReference>
<dbReference type="Pfam" id="PF17207">
    <property type="entry name" value="MCM_OB"/>
    <property type="match status" value="1"/>
</dbReference>
<evidence type="ECO:0000256" key="2">
    <source>
        <dbReference type="ARBA" id="ARBA00008010"/>
    </source>
</evidence>
<dbReference type="EC" id="3.6.4.12" evidence="3"/>
<evidence type="ECO:0000256" key="11">
    <source>
        <dbReference type="RuleBase" id="RU004070"/>
    </source>
</evidence>
<dbReference type="InterPro" id="IPR027417">
    <property type="entry name" value="P-loop_NTPase"/>
</dbReference>
<protein>
    <recommendedName>
        <fullName evidence="3">DNA helicase</fullName>
        <ecNumber evidence="3">3.6.4.12</ecNumber>
    </recommendedName>
</protein>
<evidence type="ECO:0000256" key="4">
    <source>
        <dbReference type="ARBA" id="ARBA00022705"/>
    </source>
</evidence>
<dbReference type="GO" id="GO:0006279">
    <property type="term" value="P:premeiotic DNA replication"/>
    <property type="evidence" value="ECO:0007669"/>
    <property type="project" value="UniProtKB-ARBA"/>
</dbReference>
<evidence type="ECO:0000256" key="8">
    <source>
        <dbReference type="ARBA" id="ARBA00022840"/>
    </source>
</evidence>
<accession>A0A059F0C5</accession>
<dbReference type="VEuPathDB" id="MicrosporidiaDB:H312_02173"/>
<dbReference type="SMART" id="SM00382">
    <property type="entry name" value="AAA"/>
    <property type="match status" value="1"/>
</dbReference>
<dbReference type="SUPFAM" id="SSF52540">
    <property type="entry name" value="P-loop containing nucleoside triphosphate hydrolases"/>
    <property type="match status" value="1"/>
</dbReference>
<evidence type="ECO:0000256" key="9">
    <source>
        <dbReference type="ARBA" id="ARBA00023125"/>
    </source>
</evidence>
<dbReference type="AlphaFoldDB" id="A0A059F0C5"/>
<dbReference type="InterPro" id="IPR033762">
    <property type="entry name" value="MCM_OB"/>
</dbReference>
<comment type="similarity">
    <text evidence="2 11">Belongs to the MCM family.</text>
</comment>
<organism evidence="13 14">
    <name type="scientific">Anncaliia algerae PRA339</name>
    <dbReference type="NCBI Taxonomy" id="1288291"/>
    <lineage>
        <taxon>Eukaryota</taxon>
        <taxon>Fungi</taxon>
        <taxon>Fungi incertae sedis</taxon>
        <taxon>Microsporidia</taxon>
        <taxon>Tubulinosematoidea</taxon>
        <taxon>Tubulinosematidae</taxon>
        <taxon>Anncaliia</taxon>
    </lineage>
</organism>
<dbReference type="GO" id="GO:0003697">
    <property type="term" value="F:single-stranded DNA binding"/>
    <property type="evidence" value="ECO:0007669"/>
    <property type="project" value="TreeGrafter"/>
</dbReference>
<sequence length="701" mass="79563">MNDVEETEILWQLYFQTEPHNNHILMIKKFKDHFSRTLEQDDLNKILQTGMFSLSIKDFLALIANGNQINNDSINYNNYVVYAEEEKQNEFNNNLEIFLKCVPCSLSSLINKPIKIMFKLIEPFFLTSFDWLTSCSISKLVNLQGTVCRIGSKRPLISKLIFECAKCREIISVSINNNLYKQPSKCKGRCRSRTFNLISNTESIQDFQEIRIQQTAYESRIPKTIDVILYDSLVGSVMPGDVIEVLGYVSAITEQKDLYKLIIHAIDIKLVKNITNPQQYFSTLTTPDTNPKELFRNYKENEIVPLLINSLFPDVYGNELIKLAVTFSLFGGTIKYANESTIRKDIHTLIIGPPGLGKSKLLLNASQILPKSNYTCGASATSTGLTVSLVHDQISGDYVAEAGALVLCDEGICCLDEFDKINDTRCLFELMDQQKITVAKAGVVCSIPARTTIVAATNPKYGHFVNGKGNINFEARLMDRFDIVLILNDDLDEEHSKKVSDYILNCKEQETKRIKEIKILNDVIIDLRTDDFISTLKNDLPLLSLAKVKNYLIYARENVNPILSKAAKEKIKEFFVNSKKTNKITTRDLESIIRICEAKSKMNLKTIVSENDALFCINFYKKILESISTVNTGGKQKKGLNDLFGWLKQKSFVSKNEIEDYIRNSTINKSYDDIIHKLNNQGIIIKSGKDLFKVNRSAISM</sequence>
<keyword evidence="8 11" id="KW-0067">ATP-binding</keyword>
<dbReference type="HOGENOM" id="CLU_000995_7_2_1"/>